<dbReference type="EMBL" id="DRBS01000374">
    <property type="protein sequence ID" value="HDD45194.1"/>
    <property type="molecule type" value="Genomic_DNA"/>
</dbReference>
<organism evidence="1">
    <name type="scientific">Desulfofervidus auxilii</name>
    <dbReference type="NCBI Taxonomy" id="1621989"/>
    <lineage>
        <taxon>Bacteria</taxon>
        <taxon>Pseudomonadati</taxon>
        <taxon>Thermodesulfobacteriota</taxon>
        <taxon>Candidatus Desulfofervidia</taxon>
        <taxon>Candidatus Desulfofervidales</taxon>
        <taxon>Candidatus Desulfofervidaceae</taxon>
        <taxon>Candidatus Desulfofervidus</taxon>
    </lineage>
</organism>
<dbReference type="Gene3D" id="3.40.50.150">
    <property type="entry name" value="Vaccinia Virus protein VP39"/>
    <property type="match status" value="1"/>
</dbReference>
<reference evidence="1" key="1">
    <citation type="journal article" date="2020" name="mSystems">
        <title>Genome- and Community-Level Interaction Insights into Carbon Utilization and Element Cycling Functions of Hydrothermarchaeota in Hydrothermal Sediment.</title>
        <authorList>
            <person name="Zhou Z."/>
            <person name="Liu Y."/>
            <person name="Xu W."/>
            <person name="Pan J."/>
            <person name="Luo Z.H."/>
            <person name="Li M."/>
        </authorList>
    </citation>
    <scope>NUCLEOTIDE SEQUENCE [LARGE SCALE GENOMIC DNA]</scope>
    <source>
        <strain evidence="1">HyVt-233</strain>
    </source>
</reference>
<evidence type="ECO:0000313" key="1">
    <source>
        <dbReference type="EMBL" id="HDD45194.1"/>
    </source>
</evidence>
<comment type="caution">
    <text evidence="1">The sequence shown here is derived from an EMBL/GenBank/DDBJ whole genome shotgun (WGS) entry which is preliminary data.</text>
</comment>
<dbReference type="Proteomes" id="UP000886289">
    <property type="component" value="Unassembled WGS sequence"/>
</dbReference>
<evidence type="ECO:0008006" key="2">
    <source>
        <dbReference type="Google" id="ProtNLM"/>
    </source>
</evidence>
<gene>
    <name evidence="1" type="ORF">ENG63_10105</name>
</gene>
<protein>
    <recommendedName>
        <fullName evidence="2">Methyltransferase type 11 domain-containing protein</fullName>
    </recommendedName>
</protein>
<accession>A0A7C0U3Z0</accession>
<dbReference type="AlphaFoldDB" id="A0A7C0U3Z0"/>
<name>A0A7C0U3Z0_DESA2</name>
<dbReference type="SUPFAM" id="SSF53335">
    <property type="entry name" value="S-adenosyl-L-methionine-dependent methyltransferases"/>
    <property type="match status" value="1"/>
</dbReference>
<dbReference type="InterPro" id="IPR029063">
    <property type="entry name" value="SAM-dependent_MTases_sf"/>
</dbReference>
<proteinExistence type="predicted"/>
<sequence length="157" mass="18625">MGWKLNIGCGRLHEKGDGWVNIDKIESCNPDVVLDITKGFPKDKPWGKDNSVDFIKAQCCLGQIERNEDFLFVMNECWRVLKPDGEMWIYLPHKDYPHAYVDPFNVRKFNELSWLAFDYRHPQYINHNSYYGFKPWIVIDVHTNEKGFLSIRMKPKK</sequence>